<evidence type="ECO:0000256" key="1">
    <source>
        <dbReference type="SAM" id="Phobius"/>
    </source>
</evidence>
<keyword evidence="1" id="KW-1133">Transmembrane helix</keyword>
<proteinExistence type="predicted"/>
<feature type="transmembrane region" description="Helical" evidence="1">
    <location>
        <begin position="57"/>
        <end position="80"/>
    </location>
</feature>
<evidence type="ECO:0000313" key="2">
    <source>
        <dbReference type="EMBL" id="MBX62664.1"/>
    </source>
</evidence>
<dbReference type="AlphaFoldDB" id="A0A2P2Q6S2"/>
<sequence>MRALHILQRYSYHIRVQNEGKNENCSSIHLFPLEYNFNSKPFISVTRVTKNYKMVTIYFITVRLWYISSFYGCIGSYIYLKSMNLAGKRQI</sequence>
<keyword evidence="1" id="KW-0812">Transmembrane</keyword>
<organism evidence="2">
    <name type="scientific">Rhizophora mucronata</name>
    <name type="common">Asiatic mangrove</name>
    <dbReference type="NCBI Taxonomy" id="61149"/>
    <lineage>
        <taxon>Eukaryota</taxon>
        <taxon>Viridiplantae</taxon>
        <taxon>Streptophyta</taxon>
        <taxon>Embryophyta</taxon>
        <taxon>Tracheophyta</taxon>
        <taxon>Spermatophyta</taxon>
        <taxon>Magnoliopsida</taxon>
        <taxon>eudicotyledons</taxon>
        <taxon>Gunneridae</taxon>
        <taxon>Pentapetalae</taxon>
        <taxon>rosids</taxon>
        <taxon>fabids</taxon>
        <taxon>Malpighiales</taxon>
        <taxon>Rhizophoraceae</taxon>
        <taxon>Rhizophora</taxon>
    </lineage>
</organism>
<reference evidence="2" key="1">
    <citation type="submission" date="2018-02" db="EMBL/GenBank/DDBJ databases">
        <title>Rhizophora mucronata_Transcriptome.</title>
        <authorList>
            <person name="Meera S.P."/>
            <person name="Sreeshan A."/>
            <person name="Augustine A."/>
        </authorList>
    </citation>
    <scope>NUCLEOTIDE SEQUENCE</scope>
    <source>
        <tissue evidence="2">Leaf</tissue>
    </source>
</reference>
<protein>
    <submittedName>
        <fullName evidence="2">Uncharacterized protein</fullName>
    </submittedName>
</protein>
<keyword evidence="1" id="KW-0472">Membrane</keyword>
<dbReference type="EMBL" id="GGEC01082180">
    <property type="protein sequence ID" value="MBX62664.1"/>
    <property type="molecule type" value="Transcribed_RNA"/>
</dbReference>
<name>A0A2P2Q6S2_RHIMU</name>
<accession>A0A2P2Q6S2</accession>